<dbReference type="OrthoDB" id="6195347at2"/>
<dbReference type="SUPFAM" id="SSF47413">
    <property type="entry name" value="lambda repressor-like DNA-binding domains"/>
    <property type="match status" value="1"/>
</dbReference>
<organism evidence="1 2">
    <name type="scientific">Kangiella profundi</name>
    <dbReference type="NCBI Taxonomy" id="1561924"/>
    <lineage>
        <taxon>Bacteria</taxon>
        <taxon>Pseudomonadati</taxon>
        <taxon>Pseudomonadota</taxon>
        <taxon>Gammaproteobacteria</taxon>
        <taxon>Kangiellales</taxon>
        <taxon>Kangiellaceae</taxon>
        <taxon>Kangiella</taxon>
    </lineage>
</organism>
<dbReference type="RefSeq" id="WP_018625571.1">
    <property type="nucleotide sequence ID" value="NZ_BMGO01000002.1"/>
</dbReference>
<protein>
    <submittedName>
        <fullName evidence="1">XRE family transcriptional regulator</fullName>
    </submittedName>
</protein>
<keyword evidence="2" id="KW-1185">Reference proteome</keyword>
<name>A0A2K9ATK3_9GAMM</name>
<evidence type="ECO:0000313" key="2">
    <source>
        <dbReference type="Proteomes" id="UP000232693"/>
    </source>
</evidence>
<dbReference type="Pfam" id="PF01381">
    <property type="entry name" value="HTH_3"/>
    <property type="match status" value="1"/>
</dbReference>
<dbReference type="SMART" id="SM00530">
    <property type="entry name" value="HTH_XRE"/>
    <property type="match status" value="1"/>
</dbReference>
<sequence length="129" mass="14386">MSEIIDQLKQLMQSLGETDYSMQHKAHISQSTIYRILEGKTSDPGVHKIDGLARALGYRLSLVPMSEYYTQVDYGAEVDTLGKIIALVESLSTTRGINLSPEEKAELILQNYRANSSKEELGVRIANLK</sequence>
<dbReference type="GO" id="GO:0003677">
    <property type="term" value="F:DNA binding"/>
    <property type="evidence" value="ECO:0007669"/>
    <property type="project" value="InterPro"/>
</dbReference>
<dbReference type="InterPro" id="IPR010982">
    <property type="entry name" value="Lambda_DNA-bd_dom_sf"/>
</dbReference>
<dbReference type="AlphaFoldDB" id="A0A2K9ATK3"/>
<dbReference type="InterPro" id="IPR001387">
    <property type="entry name" value="Cro/C1-type_HTH"/>
</dbReference>
<dbReference type="CDD" id="cd00093">
    <property type="entry name" value="HTH_XRE"/>
    <property type="match status" value="1"/>
</dbReference>
<reference evidence="1 2" key="1">
    <citation type="submission" date="2017-12" db="EMBL/GenBank/DDBJ databases">
        <title>Kangiella profundi FT102 completed genome.</title>
        <authorList>
            <person name="Xu J."/>
            <person name="Wang J."/>
            <person name="Lu Y."/>
        </authorList>
    </citation>
    <scope>NUCLEOTIDE SEQUENCE [LARGE SCALE GENOMIC DNA]</scope>
    <source>
        <strain evidence="1 2">FT102</strain>
    </source>
</reference>
<dbReference type="Gene3D" id="1.10.260.40">
    <property type="entry name" value="lambda repressor-like DNA-binding domains"/>
    <property type="match status" value="1"/>
</dbReference>
<dbReference type="PROSITE" id="PS50943">
    <property type="entry name" value="HTH_CROC1"/>
    <property type="match status" value="1"/>
</dbReference>
<dbReference type="KEGG" id="kpd:CW740_04170"/>
<proteinExistence type="predicted"/>
<dbReference type="EMBL" id="CP025120">
    <property type="protein sequence ID" value="AUD78491.1"/>
    <property type="molecule type" value="Genomic_DNA"/>
</dbReference>
<dbReference type="Proteomes" id="UP000232693">
    <property type="component" value="Chromosome"/>
</dbReference>
<evidence type="ECO:0000313" key="1">
    <source>
        <dbReference type="EMBL" id="AUD78491.1"/>
    </source>
</evidence>
<accession>A0A2K9ATK3</accession>
<gene>
    <name evidence="1" type="ORF">CW740_04170</name>
</gene>